<protein>
    <submittedName>
        <fullName evidence="1">Uncharacterized protein</fullName>
    </submittedName>
</protein>
<dbReference type="EMBL" id="CH476628">
    <property type="protein sequence ID" value="EDO04409.1"/>
    <property type="molecule type" value="Genomic_DNA"/>
</dbReference>
<dbReference type="KEGG" id="ssl:SS1G_06892"/>
<sequence length="74" mass="8271">MPYSLCKRKRINGTQETDYGRVFGVVAGDSIQPRAISKVDKMIKNSVHHDLSTGYSMADKNHVVKYSSRSLILA</sequence>
<proteinExistence type="predicted"/>
<dbReference type="RefSeq" id="XP_001592651.1">
    <property type="nucleotide sequence ID" value="XM_001592601.1"/>
</dbReference>
<dbReference type="AlphaFoldDB" id="A7ENJ3"/>
<evidence type="ECO:0000313" key="1">
    <source>
        <dbReference type="EMBL" id="EDO04409.1"/>
    </source>
</evidence>
<keyword evidence="2" id="KW-1185">Reference proteome</keyword>
<organism evidence="1 2">
    <name type="scientific">Sclerotinia sclerotiorum (strain ATCC 18683 / 1980 / Ss-1)</name>
    <name type="common">White mold</name>
    <name type="synonym">Whetzelinia sclerotiorum</name>
    <dbReference type="NCBI Taxonomy" id="665079"/>
    <lineage>
        <taxon>Eukaryota</taxon>
        <taxon>Fungi</taxon>
        <taxon>Dikarya</taxon>
        <taxon>Ascomycota</taxon>
        <taxon>Pezizomycotina</taxon>
        <taxon>Leotiomycetes</taxon>
        <taxon>Helotiales</taxon>
        <taxon>Sclerotiniaceae</taxon>
        <taxon>Sclerotinia</taxon>
    </lineage>
</organism>
<name>A7ENJ3_SCLS1</name>
<dbReference type="InParanoid" id="A7ENJ3"/>
<gene>
    <name evidence="1" type="ORF">SS1G_06892</name>
</gene>
<dbReference type="GeneID" id="5488771"/>
<evidence type="ECO:0000313" key="2">
    <source>
        <dbReference type="Proteomes" id="UP000001312"/>
    </source>
</evidence>
<accession>A7ENJ3</accession>
<dbReference type="Proteomes" id="UP000001312">
    <property type="component" value="Unassembled WGS sequence"/>
</dbReference>
<reference evidence="2" key="1">
    <citation type="journal article" date="2011" name="PLoS Genet.">
        <title>Genomic analysis of the necrotrophic fungal pathogens Sclerotinia sclerotiorum and Botrytis cinerea.</title>
        <authorList>
            <person name="Amselem J."/>
            <person name="Cuomo C.A."/>
            <person name="van Kan J.A."/>
            <person name="Viaud M."/>
            <person name="Benito E.P."/>
            <person name="Couloux A."/>
            <person name="Coutinho P.M."/>
            <person name="de Vries R.P."/>
            <person name="Dyer P.S."/>
            <person name="Fillinger S."/>
            <person name="Fournier E."/>
            <person name="Gout L."/>
            <person name="Hahn M."/>
            <person name="Kohn L."/>
            <person name="Lapalu N."/>
            <person name="Plummer K.M."/>
            <person name="Pradier J.M."/>
            <person name="Quevillon E."/>
            <person name="Sharon A."/>
            <person name="Simon A."/>
            <person name="ten Have A."/>
            <person name="Tudzynski B."/>
            <person name="Tudzynski P."/>
            <person name="Wincker P."/>
            <person name="Andrew M."/>
            <person name="Anthouard V."/>
            <person name="Beever R.E."/>
            <person name="Beffa R."/>
            <person name="Benoit I."/>
            <person name="Bouzid O."/>
            <person name="Brault B."/>
            <person name="Chen Z."/>
            <person name="Choquer M."/>
            <person name="Collemare J."/>
            <person name="Cotton P."/>
            <person name="Danchin E.G."/>
            <person name="Da Silva C."/>
            <person name="Gautier A."/>
            <person name="Giraud C."/>
            <person name="Giraud T."/>
            <person name="Gonzalez C."/>
            <person name="Grossetete S."/>
            <person name="Guldener U."/>
            <person name="Henrissat B."/>
            <person name="Howlett B.J."/>
            <person name="Kodira C."/>
            <person name="Kretschmer M."/>
            <person name="Lappartient A."/>
            <person name="Leroch M."/>
            <person name="Levis C."/>
            <person name="Mauceli E."/>
            <person name="Neuveglise C."/>
            <person name="Oeser B."/>
            <person name="Pearson M."/>
            <person name="Poulain J."/>
            <person name="Poussereau N."/>
            <person name="Quesneville H."/>
            <person name="Rascle C."/>
            <person name="Schumacher J."/>
            <person name="Segurens B."/>
            <person name="Sexton A."/>
            <person name="Silva E."/>
            <person name="Sirven C."/>
            <person name="Soanes D.M."/>
            <person name="Talbot N.J."/>
            <person name="Templeton M."/>
            <person name="Yandava C."/>
            <person name="Yarden O."/>
            <person name="Zeng Q."/>
            <person name="Rollins J.A."/>
            <person name="Lebrun M.H."/>
            <person name="Dickman M."/>
        </authorList>
    </citation>
    <scope>NUCLEOTIDE SEQUENCE [LARGE SCALE GENOMIC DNA]</scope>
    <source>
        <strain evidence="2">ATCC 18683 / 1980 / Ss-1</strain>
    </source>
</reference>